<dbReference type="PANTHER" id="PTHR13582">
    <property type="entry name" value="M-PHASE PHOSPHOPROTEIN 6"/>
    <property type="match status" value="1"/>
</dbReference>
<feature type="region of interest" description="Disordered" evidence="1">
    <location>
        <begin position="116"/>
        <end position="192"/>
    </location>
</feature>
<keyword evidence="3" id="KW-1185">Reference proteome</keyword>
<dbReference type="Pfam" id="PF10175">
    <property type="entry name" value="MPP6"/>
    <property type="match status" value="1"/>
</dbReference>
<evidence type="ECO:0000256" key="1">
    <source>
        <dbReference type="SAM" id="MobiDB-lite"/>
    </source>
</evidence>
<dbReference type="AlphaFoldDB" id="A0AAD5SPN9"/>
<dbReference type="InterPro" id="IPR019324">
    <property type="entry name" value="MPP6"/>
</dbReference>
<proteinExistence type="predicted"/>
<dbReference type="EMBL" id="JADGJH010003770">
    <property type="protein sequence ID" value="KAJ3088907.1"/>
    <property type="molecule type" value="Genomic_DNA"/>
</dbReference>
<comment type="caution">
    <text evidence="2">The sequence shown here is derived from an EMBL/GenBank/DDBJ whole genome shotgun (WGS) entry which is preliminary data.</text>
</comment>
<gene>
    <name evidence="2" type="primary">MPHOSPH6</name>
    <name evidence="2" type="ORF">HK100_007916</name>
</gene>
<name>A0AAD5SPN9_9FUNG</name>
<reference evidence="2" key="1">
    <citation type="submission" date="2020-05" db="EMBL/GenBank/DDBJ databases">
        <title>Phylogenomic resolution of chytrid fungi.</title>
        <authorList>
            <person name="Stajich J.E."/>
            <person name="Amses K."/>
            <person name="Simmons R."/>
            <person name="Seto K."/>
            <person name="Myers J."/>
            <person name="Bonds A."/>
            <person name="Quandt C.A."/>
            <person name="Barry K."/>
            <person name="Liu P."/>
            <person name="Grigoriev I."/>
            <person name="Longcore J.E."/>
            <person name="James T.Y."/>
        </authorList>
    </citation>
    <scope>NUCLEOTIDE SEQUENCE</scope>
    <source>
        <strain evidence="2">JEL0513</strain>
    </source>
</reference>
<protein>
    <submittedName>
        <fullName evidence="2">M-phase phosphoprotein 6</fullName>
    </submittedName>
</protein>
<organism evidence="2 3">
    <name type="scientific">Physocladia obscura</name>
    <dbReference type="NCBI Taxonomy" id="109957"/>
    <lineage>
        <taxon>Eukaryota</taxon>
        <taxon>Fungi</taxon>
        <taxon>Fungi incertae sedis</taxon>
        <taxon>Chytridiomycota</taxon>
        <taxon>Chytridiomycota incertae sedis</taxon>
        <taxon>Chytridiomycetes</taxon>
        <taxon>Chytridiales</taxon>
        <taxon>Chytriomycetaceae</taxon>
        <taxon>Physocladia</taxon>
    </lineage>
</organism>
<sequence length="192" mass="20975">MQRSHQAEVRAKLEQDQQKTWSEAHWVIDDEFLVQTNNSNGGGRGKSGNNVVFEIESSFMAISDVSVVGRKSFKSFNKEIEALAKDQTYQQQLSKSQAVDKRETISESEMARLYQEIKADVDNSTSGSGSSGKAGKKRGRSGGSGEVVGDDAEGESNKNKEEVSDANSDREEVDGGGQGTSQRFKFLKPSLN</sequence>
<accession>A0AAD5SPN9</accession>
<dbReference type="GO" id="GO:0000460">
    <property type="term" value="P:maturation of 5.8S rRNA"/>
    <property type="evidence" value="ECO:0007669"/>
    <property type="project" value="TreeGrafter"/>
</dbReference>
<dbReference type="Proteomes" id="UP001211907">
    <property type="component" value="Unassembled WGS sequence"/>
</dbReference>
<evidence type="ECO:0000313" key="3">
    <source>
        <dbReference type="Proteomes" id="UP001211907"/>
    </source>
</evidence>
<feature type="compositionally biased region" description="Basic and acidic residues" evidence="1">
    <location>
        <begin position="155"/>
        <end position="170"/>
    </location>
</feature>
<evidence type="ECO:0000313" key="2">
    <source>
        <dbReference type="EMBL" id="KAJ3088907.1"/>
    </source>
</evidence>
<dbReference type="PANTHER" id="PTHR13582:SF0">
    <property type="entry name" value="M-PHASE PHOSPHOPROTEIN 6"/>
    <property type="match status" value="1"/>
</dbReference>